<protein>
    <submittedName>
        <fullName evidence="1">Uncharacterized protein</fullName>
    </submittedName>
</protein>
<name>A0A067M2K3_BOTB1</name>
<accession>A0A067M2K3</accession>
<dbReference type="Proteomes" id="UP000027195">
    <property type="component" value="Unassembled WGS sequence"/>
</dbReference>
<gene>
    <name evidence="1" type="ORF">BOTBODRAFT_643691</name>
</gene>
<dbReference type="InParanoid" id="A0A067M2K3"/>
<organism evidence="1 2">
    <name type="scientific">Botryobasidium botryosum (strain FD-172 SS1)</name>
    <dbReference type="NCBI Taxonomy" id="930990"/>
    <lineage>
        <taxon>Eukaryota</taxon>
        <taxon>Fungi</taxon>
        <taxon>Dikarya</taxon>
        <taxon>Basidiomycota</taxon>
        <taxon>Agaricomycotina</taxon>
        <taxon>Agaricomycetes</taxon>
        <taxon>Cantharellales</taxon>
        <taxon>Botryobasidiaceae</taxon>
        <taxon>Botryobasidium</taxon>
    </lineage>
</organism>
<proteinExistence type="predicted"/>
<dbReference type="OrthoDB" id="3260701at2759"/>
<dbReference type="EMBL" id="KL198084">
    <property type="protein sequence ID" value="KDQ08930.1"/>
    <property type="molecule type" value="Genomic_DNA"/>
</dbReference>
<dbReference type="HOGENOM" id="CLU_2746853_0_0_1"/>
<feature type="non-terminal residue" evidence="1">
    <location>
        <position position="71"/>
    </location>
</feature>
<sequence length="71" mass="7992">MLIFSVSFQFFRMSPRRGQLSTVHILTRCSEHCISCGIVGRTGSISPAELNRLFDFNALTTPLSTCPWSRI</sequence>
<evidence type="ECO:0000313" key="1">
    <source>
        <dbReference type="EMBL" id="KDQ08930.1"/>
    </source>
</evidence>
<reference evidence="2" key="1">
    <citation type="journal article" date="2014" name="Proc. Natl. Acad. Sci. U.S.A.">
        <title>Extensive sampling of basidiomycete genomes demonstrates inadequacy of the white-rot/brown-rot paradigm for wood decay fungi.</title>
        <authorList>
            <person name="Riley R."/>
            <person name="Salamov A.A."/>
            <person name="Brown D.W."/>
            <person name="Nagy L.G."/>
            <person name="Floudas D."/>
            <person name="Held B.W."/>
            <person name="Levasseur A."/>
            <person name="Lombard V."/>
            <person name="Morin E."/>
            <person name="Otillar R."/>
            <person name="Lindquist E.A."/>
            <person name="Sun H."/>
            <person name="LaButti K.M."/>
            <person name="Schmutz J."/>
            <person name="Jabbour D."/>
            <person name="Luo H."/>
            <person name="Baker S.E."/>
            <person name="Pisabarro A.G."/>
            <person name="Walton J.D."/>
            <person name="Blanchette R.A."/>
            <person name="Henrissat B."/>
            <person name="Martin F."/>
            <person name="Cullen D."/>
            <person name="Hibbett D.S."/>
            <person name="Grigoriev I.V."/>
        </authorList>
    </citation>
    <scope>NUCLEOTIDE SEQUENCE [LARGE SCALE GENOMIC DNA]</scope>
    <source>
        <strain evidence="2">FD-172 SS1</strain>
    </source>
</reference>
<dbReference type="AlphaFoldDB" id="A0A067M2K3"/>
<evidence type="ECO:0000313" key="2">
    <source>
        <dbReference type="Proteomes" id="UP000027195"/>
    </source>
</evidence>
<keyword evidence="2" id="KW-1185">Reference proteome</keyword>